<evidence type="ECO:0000313" key="3">
    <source>
        <dbReference type="EMBL" id="KAK7946830.1"/>
    </source>
</evidence>
<organism evidence="3 4">
    <name type="scientific">Apiospora aurea</name>
    <dbReference type="NCBI Taxonomy" id="335848"/>
    <lineage>
        <taxon>Eukaryota</taxon>
        <taxon>Fungi</taxon>
        <taxon>Dikarya</taxon>
        <taxon>Ascomycota</taxon>
        <taxon>Pezizomycotina</taxon>
        <taxon>Sordariomycetes</taxon>
        <taxon>Xylariomycetidae</taxon>
        <taxon>Amphisphaeriales</taxon>
        <taxon>Apiosporaceae</taxon>
        <taxon>Apiospora</taxon>
    </lineage>
</organism>
<evidence type="ECO:0000256" key="1">
    <source>
        <dbReference type="SAM" id="MobiDB-lite"/>
    </source>
</evidence>
<keyword evidence="4" id="KW-1185">Reference proteome</keyword>
<dbReference type="EMBL" id="JAQQWE010000007">
    <property type="protein sequence ID" value="KAK7946830.1"/>
    <property type="molecule type" value="Genomic_DNA"/>
</dbReference>
<dbReference type="Proteomes" id="UP001391051">
    <property type="component" value="Unassembled WGS sequence"/>
</dbReference>
<feature type="region of interest" description="Disordered" evidence="1">
    <location>
        <begin position="186"/>
        <end position="224"/>
    </location>
</feature>
<evidence type="ECO:0000256" key="2">
    <source>
        <dbReference type="SAM" id="SignalP"/>
    </source>
</evidence>
<accession>A0ABR1Q4B0</accession>
<proteinExistence type="predicted"/>
<name>A0ABR1Q4B0_9PEZI</name>
<gene>
    <name evidence="3" type="ORF">PG986_011151</name>
</gene>
<sequence length="295" mass="33202">MMAATILHHLCLIVVLLALRVVSDCTSYGVDFANGGSYNIDGSSNENFSFSTIFQGCTDETITPVLRDTNGNSYGCTSINTNPEGTAVTSTCGIPYSQMWTGQWRIILSGRQIAVQRIINLTVGKPETVVVTAYLYRHNHADATDSHQDINSRQNRDRQDRNKNGAHDHHAVSLLPLPHVQDHDGQVAPVAAGDRQRQTRRDDRPRRADPDQGARAATGLFPARGDYHNGYGDDVYRHAHERHDAARGHDDGDVDSHEYCYHYACTQHRLSPRRPWKDDYYYQAVFNHHVDDRHV</sequence>
<protein>
    <submittedName>
        <fullName evidence="3">Uncharacterized protein</fullName>
    </submittedName>
</protein>
<feature type="chain" id="PRO_5046306207" evidence="2">
    <location>
        <begin position="19"/>
        <end position="295"/>
    </location>
</feature>
<comment type="caution">
    <text evidence="3">The sequence shown here is derived from an EMBL/GenBank/DDBJ whole genome shotgun (WGS) entry which is preliminary data.</text>
</comment>
<reference evidence="3 4" key="1">
    <citation type="submission" date="2023-01" db="EMBL/GenBank/DDBJ databases">
        <title>Analysis of 21 Apiospora genomes using comparative genomics revels a genus with tremendous synthesis potential of carbohydrate active enzymes and secondary metabolites.</title>
        <authorList>
            <person name="Sorensen T."/>
        </authorList>
    </citation>
    <scope>NUCLEOTIDE SEQUENCE [LARGE SCALE GENOMIC DNA]</scope>
    <source>
        <strain evidence="3 4">CBS 24483</strain>
    </source>
</reference>
<feature type="compositionally biased region" description="Basic and acidic residues" evidence="1">
    <location>
        <begin position="194"/>
        <end position="212"/>
    </location>
</feature>
<dbReference type="RefSeq" id="XP_066696864.1">
    <property type="nucleotide sequence ID" value="XM_066847373.1"/>
</dbReference>
<evidence type="ECO:0000313" key="4">
    <source>
        <dbReference type="Proteomes" id="UP001391051"/>
    </source>
</evidence>
<feature type="signal peptide" evidence="2">
    <location>
        <begin position="1"/>
        <end position="18"/>
    </location>
</feature>
<dbReference type="GeneID" id="92080435"/>
<feature type="region of interest" description="Disordered" evidence="1">
    <location>
        <begin position="144"/>
        <end position="166"/>
    </location>
</feature>
<keyword evidence="2" id="KW-0732">Signal</keyword>